<dbReference type="SUPFAM" id="SSF53448">
    <property type="entry name" value="Nucleotide-diphospho-sugar transferases"/>
    <property type="match status" value="1"/>
</dbReference>
<proteinExistence type="inferred from homology"/>
<dbReference type="PANTHER" id="PTHR32385">
    <property type="entry name" value="MANNOSYL PHOSPHORYLINOSITOL CERAMIDE SYNTHASE"/>
    <property type="match status" value="1"/>
</dbReference>
<keyword evidence="5 7" id="KW-1133">Transmembrane helix</keyword>
<evidence type="ECO:0000256" key="1">
    <source>
        <dbReference type="ARBA" id="ARBA00004370"/>
    </source>
</evidence>
<dbReference type="EMBL" id="JASWJB010000073">
    <property type="protein sequence ID" value="KAK2601633.1"/>
    <property type="molecule type" value="Genomic_DNA"/>
</dbReference>
<evidence type="ECO:0000313" key="8">
    <source>
        <dbReference type="EMBL" id="KAK2601633.1"/>
    </source>
</evidence>
<comment type="similarity">
    <text evidence="2">Belongs to the glycosyltransferase 32 family.</text>
</comment>
<dbReference type="GO" id="GO:0051999">
    <property type="term" value="P:mannosyl-inositol phosphorylceramide biosynthetic process"/>
    <property type="evidence" value="ECO:0007669"/>
    <property type="project" value="TreeGrafter"/>
</dbReference>
<evidence type="ECO:0000256" key="2">
    <source>
        <dbReference type="ARBA" id="ARBA00009003"/>
    </source>
</evidence>
<dbReference type="InterPro" id="IPR007577">
    <property type="entry name" value="GlycoTrfase_DXD_sugar-bd_CS"/>
</dbReference>
<organism evidence="8 9">
    <name type="scientific">Conoideocrella luteorostrata</name>
    <dbReference type="NCBI Taxonomy" id="1105319"/>
    <lineage>
        <taxon>Eukaryota</taxon>
        <taxon>Fungi</taxon>
        <taxon>Dikarya</taxon>
        <taxon>Ascomycota</taxon>
        <taxon>Pezizomycotina</taxon>
        <taxon>Sordariomycetes</taxon>
        <taxon>Hypocreomycetidae</taxon>
        <taxon>Hypocreales</taxon>
        <taxon>Clavicipitaceae</taxon>
        <taxon>Conoideocrella</taxon>
    </lineage>
</organism>
<evidence type="ECO:0000256" key="6">
    <source>
        <dbReference type="ARBA" id="ARBA00023136"/>
    </source>
</evidence>
<evidence type="ECO:0000313" key="9">
    <source>
        <dbReference type="Proteomes" id="UP001251528"/>
    </source>
</evidence>
<keyword evidence="6 7" id="KW-0472">Membrane</keyword>
<reference evidence="8" key="1">
    <citation type="submission" date="2023-06" db="EMBL/GenBank/DDBJ databases">
        <title>Conoideocrella luteorostrata (Hypocreales: Clavicipitaceae), a potential biocontrol fungus for elongate hemlock scale in United States Christmas tree production areas.</title>
        <authorList>
            <person name="Barrett H."/>
            <person name="Lovett B."/>
            <person name="Macias A.M."/>
            <person name="Stajich J.E."/>
            <person name="Kasson M.T."/>
        </authorList>
    </citation>
    <scope>NUCLEOTIDE SEQUENCE</scope>
    <source>
        <strain evidence="8">ARSEF 14590</strain>
    </source>
</reference>
<evidence type="ECO:0000256" key="5">
    <source>
        <dbReference type="ARBA" id="ARBA00022989"/>
    </source>
</evidence>
<dbReference type="AlphaFoldDB" id="A0AAJ0FUC2"/>
<dbReference type="Pfam" id="PF04488">
    <property type="entry name" value="Gly_transf_sug"/>
    <property type="match status" value="1"/>
</dbReference>
<dbReference type="Proteomes" id="UP001251528">
    <property type="component" value="Unassembled WGS sequence"/>
</dbReference>
<dbReference type="Gene3D" id="3.90.550.20">
    <property type="match status" value="1"/>
</dbReference>
<dbReference type="InterPro" id="IPR051706">
    <property type="entry name" value="Glycosyltransferase_domain"/>
</dbReference>
<evidence type="ECO:0000256" key="4">
    <source>
        <dbReference type="ARBA" id="ARBA00022692"/>
    </source>
</evidence>
<protein>
    <recommendedName>
        <fullName evidence="10">Mannosyl phosphorylinositol ceramide synthase SUR1</fullName>
    </recommendedName>
</protein>
<sequence>MGIRACRAIRRPFLLLALCFVALFLMYIGIRLTARIQGIFFQHAGVELTQDEVALAFHEPHSRPPTQYIPRIIHQIFHNWHDVDNATMPDIWDEARHSCTSLHPDWEYILWTTGPSREFIHKEYPWYLETYDGLSFPVQRVDALRYFLMRHYGGIYVDLDNGCRTNLEPLLYFPTWLTYGGHGTLSNNILGAQPNHPFWNLVTESLIPYSWKYPLPYLTISFATGQWFLTELWERYHAELADGQPPLTRIMMDGRPGSAPWTFFTATEGGSWSNWDNYVFGWIGTHLVEFVLGIVVFILALAGLLFGFWKFVRFCLVRRKRYQRLPSDKDEETLD</sequence>
<feature type="transmembrane region" description="Helical" evidence="7">
    <location>
        <begin position="290"/>
        <end position="312"/>
    </location>
</feature>
<evidence type="ECO:0000256" key="3">
    <source>
        <dbReference type="ARBA" id="ARBA00022679"/>
    </source>
</evidence>
<keyword evidence="3" id="KW-0808">Transferase</keyword>
<evidence type="ECO:0000256" key="7">
    <source>
        <dbReference type="SAM" id="Phobius"/>
    </source>
</evidence>
<keyword evidence="4 7" id="KW-0812">Transmembrane</keyword>
<evidence type="ECO:0008006" key="10">
    <source>
        <dbReference type="Google" id="ProtNLM"/>
    </source>
</evidence>
<dbReference type="GO" id="GO:0016020">
    <property type="term" value="C:membrane"/>
    <property type="evidence" value="ECO:0007669"/>
    <property type="project" value="UniProtKB-SubCell"/>
</dbReference>
<dbReference type="InterPro" id="IPR029044">
    <property type="entry name" value="Nucleotide-diphossugar_trans"/>
</dbReference>
<dbReference type="GO" id="GO:0000030">
    <property type="term" value="F:mannosyltransferase activity"/>
    <property type="evidence" value="ECO:0007669"/>
    <property type="project" value="TreeGrafter"/>
</dbReference>
<dbReference type="PANTHER" id="PTHR32385:SF20">
    <property type="entry name" value="MANNOSYL PHOSPHORYLINOSITOL CERAMIDE SYNTHASE CSH1-RELATED"/>
    <property type="match status" value="1"/>
</dbReference>
<accession>A0AAJ0FUC2</accession>
<gene>
    <name evidence="8" type="ORF">QQS21_004783</name>
</gene>
<name>A0AAJ0FUC2_9HYPO</name>
<keyword evidence="9" id="KW-1185">Reference proteome</keyword>
<feature type="transmembrane region" description="Helical" evidence="7">
    <location>
        <begin position="12"/>
        <end position="30"/>
    </location>
</feature>
<comment type="subcellular location">
    <subcellularLocation>
        <location evidence="1">Membrane</location>
    </subcellularLocation>
</comment>
<comment type="caution">
    <text evidence="8">The sequence shown here is derived from an EMBL/GenBank/DDBJ whole genome shotgun (WGS) entry which is preliminary data.</text>
</comment>